<proteinExistence type="predicted"/>
<organism evidence="3 4">
    <name type="scientific">Herbaspirillum robiniae</name>
    <dbReference type="NCBI Taxonomy" id="2014887"/>
    <lineage>
        <taxon>Bacteria</taxon>
        <taxon>Pseudomonadati</taxon>
        <taxon>Pseudomonadota</taxon>
        <taxon>Betaproteobacteria</taxon>
        <taxon>Burkholderiales</taxon>
        <taxon>Oxalobacteraceae</taxon>
        <taxon>Herbaspirillum</taxon>
    </lineage>
</organism>
<dbReference type="AlphaFoldDB" id="A0A246WNH7"/>
<dbReference type="Proteomes" id="UP000197596">
    <property type="component" value="Unassembled WGS sequence"/>
</dbReference>
<feature type="chain" id="PRO_5012693166" evidence="2">
    <location>
        <begin position="20"/>
        <end position="199"/>
    </location>
</feature>
<protein>
    <submittedName>
        <fullName evidence="3">Penicillin-binding protein activator LpoB</fullName>
    </submittedName>
</protein>
<dbReference type="EMBL" id="NJGU01000009">
    <property type="protein sequence ID" value="OWY27915.1"/>
    <property type="molecule type" value="Genomic_DNA"/>
</dbReference>
<evidence type="ECO:0000256" key="1">
    <source>
        <dbReference type="SAM" id="MobiDB-lite"/>
    </source>
</evidence>
<keyword evidence="2" id="KW-0732">Signal</keyword>
<dbReference type="PROSITE" id="PS51257">
    <property type="entry name" value="PROKAR_LIPOPROTEIN"/>
    <property type="match status" value="1"/>
</dbReference>
<evidence type="ECO:0000313" key="3">
    <source>
        <dbReference type="EMBL" id="OWY27915.1"/>
    </source>
</evidence>
<accession>A0A246WNH7</accession>
<dbReference type="Gene3D" id="3.40.50.10610">
    <property type="entry name" value="ABC-type transport auxiliary lipoprotein component"/>
    <property type="match status" value="1"/>
</dbReference>
<evidence type="ECO:0000313" key="4">
    <source>
        <dbReference type="Proteomes" id="UP000197596"/>
    </source>
</evidence>
<gene>
    <name evidence="3" type="ORF">CEJ42_17700</name>
</gene>
<reference evidence="3 4" key="1">
    <citation type="submission" date="2017-06" db="EMBL/GenBank/DDBJ databases">
        <title>Herbaspirillum phytohormonus sp. nov., isolated from the root nodule of Robinia pseudoacacia in lead-zinc mine.</title>
        <authorList>
            <person name="Fan M."/>
            <person name="Lin Y."/>
        </authorList>
    </citation>
    <scope>NUCLEOTIDE SEQUENCE [LARGE SCALE GENOMIC DNA]</scope>
    <source>
        <strain evidence="3 4">HZ10</strain>
    </source>
</reference>
<sequence>MKKQLFSRLLRLAAAAVIAAGLAACSTTDIGRAPALPADAQWGLLPFANHTETPQAGLRAEAIAETILRARGVSNLRRYPASLNNETLFEPMDRKQLDAALEWARSENLGYALTGTVDEWRYKVGIDGEPAVGLTLQLIEVSTGKVVWAAAGGKSGWSREALSAVAQKLSRSLLSPLTSSRSAPEAAAQSPSSASGNAP</sequence>
<feature type="region of interest" description="Disordered" evidence="1">
    <location>
        <begin position="176"/>
        <end position="199"/>
    </location>
</feature>
<feature type="signal peptide" evidence="2">
    <location>
        <begin position="1"/>
        <end position="19"/>
    </location>
</feature>
<comment type="caution">
    <text evidence="3">The sequence shown here is derived from an EMBL/GenBank/DDBJ whole genome shotgun (WGS) entry which is preliminary data.</text>
</comment>
<name>A0A246WNH7_9BURK</name>
<evidence type="ECO:0000256" key="2">
    <source>
        <dbReference type="SAM" id="SignalP"/>
    </source>
</evidence>
<dbReference type="RefSeq" id="WP_088751994.1">
    <property type="nucleotide sequence ID" value="NZ_NJGU01000009.1"/>
</dbReference>